<dbReference type="EMBL" id="SIJL01000020">
    <property type="protein sequence ID" value="TBH16062.1"/>
    <property type="molecule type" value="Genomic_DNA"/>
</dbReference>
<dbReference type="PROSITE" id="PS00455">
    <property type="entry name" value="AMP_BINDING"/>
    <property type="match status" value="1"/>
</dbReference>
<evidence type="ECO:0000313" key="8">
    <source>
        <dbReference type="Proteomes" id="UP000292858"/>
    </source>
</evidence>
<keyword evidence="4" id="KW-0443">Lipid metabolism</keyword>
<accession>A0A4Q9AX24</accession>
<dbReference type="GO" id="GO:0016874">
    <property type="term" value="F:ligase activity"/>
    <property type="evidence" value="ECO:0007669"/>
    <property type="project" value="UniProtKB-KW"/>
</dbReference>
<feature type="domain" description="AMP-binding enzyme C-terminal" evidence="6">
    <location>
        <begin position="443"/>
        <end position="517"/>
    </location>
</feature>
<evidence type="ECO:0000256" key="3">
    <source>
        <dbReference type="ARBA" id="ARBA00022832"/>
    </source>
</evidence>
<dbReference type="PANTHER" id="PTHR43859:SF4">
    <property type="entry name" value="BUTANOATE--COA LIGASE AAE1-RELATED"/>
    <property type="match status" value="1"/>
</dbReference>
<dbReference type="InterPro" id="IPR045851">
    <property type="entry name" value="AMP-bd_C_sf"/>
</dbReference>
<protein>
    <submittedName>
        <fullName evidence="7">Fatty-acid--CoA ligase</fullName>
    </submittedName>
</protein>
<dbReference type="Pfam" id="PF13193">
    <property type="entry name" value="AMP-binding_C"/>
    <property type="match status" value="1"/>
</dbReference>
<gene>
    <name evidence="7" type="ORF">ETP66_10660</name>
</gene>
<organism evidence="7 8">
    <name type="scientific">Thermus thermamylovorans</name>
    <dbReference type="NCBI Taxonomy" id="2509362"/>
    <lineage>
        <taxon>Bacteria</taxon>
        <taxon>Thermotogati</taxon>
        <taxon>Deinococcota</taxon>
        <taxon>Deinococci</taxon>
        <taxon>Thermales</taxon>
        <taxon>Thermaceae</taxon>
        <taxon>Thermus</taxon>
    </lineage>
</organism>
<dbReference type="GO" id="GO:0006631">
    <property type="term" value="P:fatty acid metabolic process"/>
    <property type="evidence" value="ECO:0007669"/>
    <property type="project" value="UniProtKB-KW"/>
</dbReference>
<dbReference type="OrthoDB" id="28801at2"/>
<reference evidence="7 8" key="1">
    <citation type="submission" date="2019-02" db="EMBL/GenBank/DDBJ databases">
        <title>Thermus sp. a novel from hot spring.</title>
        <authorList>
            <person name="Zhao Z."/>
        </authorList>
    </citation>
    <scope>NUCLEOTIDE SEQUENCE [LARGE SCALE GENOMIC DNA]</scope>
    <source>
        <strain evidence="7 8">CFH 72773T</strain>
    </source>
</reference>
<dbReference type="SUPFAM" id="SSF56801">
    <property type="entry name" value="Acetyl-CoA synthetase-like"/>
    <property type="match status" value="1"/>
</dbReference>
<feature type="domain" description="AMP-dependent synthetase/ligase" evidence="5">
    <location>
        <begin position="18"/>
        <end position="391"/>
    </location>
</feature>
<evidence type="ECO:0000256" key="2">
    <source>
        <dbReference type="ARBA" id="ARBA00022598"/>
    </source>
</evidence>
<dbReference type="InterPro" id="IPR000873">
    <property type="entry name" value="AMP-dep_synth/lig_dom"/>
</dbReference>
<dbReference type="AlphaFoldDB" id="A0A4Q9AX24"/>
<keyword evidence="2 7" id="KW-0436">Ligase</keyword>
<dbReference type="PANTHER" id="PTHR43859">
    <property type="entry name" value="ACYL-ACTIVATING ENZYME"/>
    <property type="match status" value="1"/>
</dbReference>
<name>A0A4Q9AX24_9DEIN</name>
<proteinExistence type="inferred from homology"/>
<comment type="caution">
    <text evidence="7">The sequence shown here is derived from an EMBL/GenBank/DDBJ whole genome shotgun (WGS) entry which is preliminary data.</text>
</comment>
<dbReference type="Proteomes" id="UP000292858">
    <property type="component" value="Unassembled WGS sequence"/>
</dbReference>
<evidence type="ECO:0000313" key="7">
    <source>
        <dbReference type="EMBL" id="TBH16062.1"/>
    </source>
</evidence>
<evidence type="ECO:0000256" key="1">
    <source>
        <dbReference type="ARBA" id="ARBA00006432"/>
    </source>
</evidence>
<keyword evidence="8" id="KW-1185">Reference proteome</keyword>
<comment type="similarity">
    <text evidence="1">Belongs to the ATP-dependent AMP-binding enzyme family.</text>
</comment>
<sequence>MFPSTMMDEDLNLWDFLERAGELFPRKEVVSRLPTGEVHRTDYAQVHRRARQLMGGLKALDVGVGDRVATLGFNHFRHLEAYFAVPGRGAVLHTANPRLSPKEIAYILNHAEDKVLLFDPQLLPLVEALRPELKTVRHYVVMDEKAPEGYLAYESLLGEEAEPVRVPERAACGMAYTTGTTGLPKGVVYSHRALVLHSLAANLTDSTALSEKDVVLPVVPMFHVNAWCLPYAATLVGAKQVLPGPRLDPASLVELFDREEVTFTAGVPTVWLALADYLESTGHRLKTLRRLVVGGSAAPQSLVERFERLGVEVRQGYGLTETSPVVVQNFVKSHLEGLPWEAKMALKAKTGLPIPLVRLRVADEEGRPVPKDGKTLGEIQLKGPWITAGYYRNEEASRSALAPDGWFRTGDIAVWDGEGYLEIKDRLKDLIKSGGEWISSVDLENALMGHPGVKEAAVVAIPHPRWQERPLAVVVPRGEKPSEEELRQHLLQAGFAKWQLPDAFVFVEEIPRTSAGKFLKRALREQYKDLFQGGG</sequence>
<evidence type="ECO:0000256" key="4">
    <source>
        <dbReference type="ARBA" id="ARBA00023098"/>
    </source>
</evidence>
<dbReference type="Pfam" id="PF00501">
    <property type="entry name" value="AMP-binding"/>
    <property type="match status" value="1"/>
</dbReference>
<dbReference type="InterPro" id="IPR025110">
    <property type="entry name" value="AMP-bd_C"/>
</dbReference>
<dbReference type="NCBIfam" id="NF004837">
    <property type="entry name" value="PRK06187.1"/>
    <property type="match status" value="1"/>
</dbReference>
<dbReference type="FunFam" id="3.30.300.30:FF:000008">
    <property type="entry name" value="2,3-dihydroxybenzoate-AMP ligase"/>
    <property type="match status" value="1"/>
</dbReference>
<keyword evidence="3" id="KW-0276">Fatty acid metabolism</keyword>
<dbReference type="Gene3D" id="3.30.300.30">
    <property type="match status" value="1"/>
</dbReference>
<dbReference type="CDD" id="cd12119">
    <property type="entry name" value="ttLC_FACS_AlkK_like"/>
    <property type="match status" value="1"/>
</dbReference>
<dbReference type="InterPro" id="IPR042099">
    <property type="entry name" value="ANL_N_sf"/>
</dbReference>
<evidence type="ECO:0000259" key="5">
    <source>
        <dbReference type="Pfam" id="PF00501"/>
    </source>
</evidence>
<dbReference type="Gene3D" id="3.40.50.12780">
    <property type="entry name" value="N-terminal domain of ligase-like"/>
    <property type="match status" value="1"/>
</dbReference>
<evidence type="ECO:0000259" key="6">
    <source>
        <dbReference type="Pfam" id="PF13193"/>
    </source>
</evidence>
<dbReference type="RefSeq" id="WP_130842586.1">
    <property type="nucleotide sequence ID" value="NZ_SIJL01000020.1"/>
</dbReference>
<dbReference type="InterPro" id="IPR020845">
    <property type="entry name" value="AMP-binding_CS"/>
</dbReference>